<name>A0A6I1GEQ6_9BIFI</name>
<organism evidence="1 2">
    <name type="scientific">Bifidobacterium leontopitheci</name>
    <dbReference type="NCBI Taxonomy" id="2650774"/>
    <lineage>
        <taxon>Bacteria</taxon>
        <taxon>Bacillati</taxon>
        <taxon>Actinomycetota</taxon>
        <taxon>Actinomycetes</taxon>
        <taxon>Bifidobacteriales</taxon>
        <taxon>Bifidobacteriaceae</taxon>
        <taxon>Bifidobacterium</taxon>
    </lineage>
</organism>
<dbReference type="RefSeq" id="WP_152234723.1">
    <property type="nucleotide sequence ID" value="NZ_JBHSKZ010000062.1"/>
</dbReference>
<protein>
    <submittedName>
        <fullName evidence="1">Uncharacterized protein</fullName>
    </submittedName>
</protein>
<accession>A0A6I1GEQ6</accession>
<proteinExistence type="predicted"/>
<reference evidence="1 2" key="1">
    <citation type="submission" date="2019-09" db="EMBL/GenBank/DDBJ databases">
        <title>Characterization of the phylogenetic diversity of two novel species belonging to the genus Bifidobacterium: Bifidobacterium cebidarum sp. nov. and Bifidobacterium leontopitheci sp. nov.</title>
        <authorList>
            <person name="Lugli G.A."/>
            <person name="Duranti S."/>
            <person name="Milani C."/>
            <person name="Turroni F."/>
            <person name="Ventura M."/>
        </authorList>
    </citation>
    <scope>NUCLEOTIDE SEQUENCE [LARGE SCALE GENOMIC DNA]</scope>
    <source>
        <strain evidence="1 2">LMG 31471</strain>
    </source>
</reference>
<dbReference type="EMBL" id="WBVT01000021">
    <property type="protein sequence ID" value="KAB7790133.1"/>
    <property type="molecule type" value="Genomic_DNA"/>
</dbReference>
<keyword evidence="2" id="KW-1185">Reference proteome</keyword>
<gene>
    <name evidence="1" type="ORF">F7D09_1395</name>
</gene>
<sequence>MFFMHRKRPALARMVRNSNARAVERSFAIPAAAPTASTVPVSTLDAIVGRIHDVRSIPPSAMSRLTGSPTVYVR</sequence>
<dbReference type="AlphaFoldDB" id="A0A6I1GEQ6"/>
<comment type="caution">
    <text evidence="1">The sequence shown here is derived from an EMBL/GenBank/DDBJ whole genome shotgun (WGS) entry which is preliminary data.</text>
</comment>
<evidence type="ECO:0000313" key="1">
    <source>
        <dbReference type="EMBL" id="KAB7790133.1"/>
    </source>
</evidence>
<dbReference type="Proteomes" id="UP000441772">
    <property type="component" value="Unassembled WGS sequence"/>
</dbReference>
<evidence type="ECO:0000313" key="2">
    <source>
        <dbReference type="Proteomes" id="UP000441772"/>
    </source>
</evidence>